<dbReference type="SUPFAM" id="SSF56655">
    <property type="entry name" value="Carbohydrate phosphatase"/>
    <property type="match status" value="1"/>
</dbReference>
<dbReference type="GO" id="GO:0007165">
    <property type="term" value="P:signal transduction"/>
    <property type="evidence" value="ECO:0007669"/>
    <property type="project" value="TreeGrafter"/>
</dbReference>
<dbReference type="EMBL" id="DXHU01000004">
    <property type="protein sequence ID" value="HIV98264.1"/>
    <property type="molecule type" value="Genomic_DNA"/>
</dbReference>
<feature type="binding site" evidence="4">
    <location>
        <position position="207"/>
    </location>
    <ligand>
        <name>Mg(2+)</name>
        <dbReference type="ChEBI" id="CHEBI:18420"/>
        <label>1</label>
        <note>catalytic</note>
    </ligand>
</feature>
<dbReference type="GO" id="GO:0046872">
    <property type="term" value="F:metal ion binding"/>
    <property type="evidence" value="ECO:0007669"/>
    <property type="project" value="UniProtKB-KW"/>
</dbReference>
<keyword evidence="2" id="KW-0378">Hydrolase</keyword>
<gene>
    <name evidence="5" type="ORF">IAB12_00585</name>
</gene>
<dbReference type="PROSITE" id="PS00629">
    <property type="entry name" value="IMP_1"/>
    <property type="match status" value="1"/>
</dbReference>
<feature type="binding site" evidence="4">
    <location>
        <position position="66"/>
    </location>
    <ligand>
        <name>Mg(2+)</name>
        <dbReference type="ChEBI" id="CHEBI:18420"/>
        <label>1</label>
        <note>catalytic</note>
    </ligand>
</feature>
<dbReference type="Gene3D" id="3.30.540.10">
    <property type="entry name" value="Fructose-1,6-Bisphosphatase, subunit A, domain 1"/>
    <property type="match status" value="1"/>
</dbReference>
<dbReference type="Proteomes" id="UP000823936">
    <property type="component" value="Unassembled WGS sequence"/>
</dbReference>
<evidence type="ECO:0000256" key="4">
    <source>
        <dbReference type="PIRSR" id="PIRSR600760-2"/>
    </source>
</evidence>
<sequence length="266" mass="30358">MAINDNYHILFQKLRELGEYASKMQKNVKRTFKEDGSVLTLVDLYVSHQVIECVKSLFPDANIISEEEMTDFDRNAELTFVLDPIDGTDMYSQGLASWAISLGILNKERESVGAFIIAPRYGIGEEKMELSLIPGDRLYINGAEVFKKKKNENLSQIMFTSHDIRKYDFSSFDGKIRTIGSSILHNLFPAILKEIAASVTQACYCWDIASSHAVLNYFGYSLVYYDKSRVEYTDEFLIGRKKAKMPFIAAEESMLDEVIRQIKYLG</sequence>
<comment type="caution">
    <text evidence="5">The sequence shown here is derived from an EMBL/GenBank/DDBJ whole genome shotgun (WGS) entry which is preliminary data.</text>
</comment>
<keyword evidence="3 4" id="KW-0460">Magnesium</keyword>
<dbReference type="AlphaFoldDB" id="A0A9D1TM35"/>
<dbReference type="GO" id="GO:0008934">
    <property type="term" value="F:inositol monophosphate 1-phosphatase activity"/>
    <property type="evidence" value="ECO:0007669"/>
    <property type="project" value="TreeGrafter"/>
</dbReference>
<dbReference type="PANTHER" id="PTHR20854:SF4">
    <property type="entry name" value="INOSITOL-1-MONOPHOSPHATASE-RELATED"/>
    <property type="match status" value="1"/>
</dbReference>
<evidence type="ECO:0000313" key="5">
    <source>
        <dbReference type="EMBL" id="HIV98264.1"/>
    </source>
</evidence>
<name>A0A9D1TM35_9SPIO</name>
<evidence type="ECO:0000256" key="3">
    <source>
        <dbReference type="ARBA" id="ARBA00022842"/>
    </source>
</evidence>
<dbReference type="GO" id="GO:0006020">
    <property type="term" value="P:inositol metabolic process"/>
    <property type="evidence" value="ECO:0007669"/>
    <property type="project" value="TreeGrafter"/>
</dbReference>
<feature type="binding site" evidence="4">
    <location>
        <position position="83"/>
    </location>
    <ligand>
        <name>Mg(2+)</name>
        <dbReference type="ChEBI" id="CHEBI:18420"/>
        <label>1</label>
        <note>catalytic</note>
    </ligand>
</feature>
<reference evidence="5" key="1">
    <citation type="journal article" date="2021" name="PeerJ">
        <title>Extensive microbial diversity within the chicken gut microbiome revealed by metagenomics and culture.</title>
        <authorList>
            <person name="Gilroy R."/>
            <person name="Ravi A."/>
            <person name="Getino M."/>
            <person name="Pursley I."/>
            <person name="Horton D.L."/>
            <person name="Alikhan N.F."/>
            <person name="Baker D."/>
            <person name="Gharbi K."/>
            <person name="Hall N."/>
            <person name="Watson M."/>
            <person name="Adriaenssens E.M."/>
            <person name="Foster-Nyarko E."/>
            <person name="Jarju S."/>
            <person name="Secka A."/>
            <person name="Antonio M."/>
            <person name="Oren A."/>
            <person name="Chaudhuri R.R."/>
            <person name="La Ragione R."/>
            <person name="Hildebrand F."/>
            <person name="Pallen M.J."/>
        </authorList>
    </citation>
    <scope>NUCLEOTIDE SEQUENCE</scope>
    <source>
        <strain evidence="5">Gambia11-129</strain>
    </source>
</reference>
<protein>
    <submittedName>
        <fullName evidence="5">Inositol monophosphatase</fullName>
    </submittedName>
</protein>
<feature type="binding site" evidence="4">
    <location>
        <position position="86"/>
    </location>
    <ligand>
        <name>Mg(2+)</name>
        <dbReference type="ChEBI" id="CHEBI:18420"/>
        <label>1</label>
        <note>catalytic</note>
    </ligand>
</feature>
<dbReference type="InterPro" id="IPR020583">
    <property type="entry name" value="Inositol_monoP_metal-BS"/>
</dbReference>
<accession>A0A9D1TM35</accession>
<dbReference type="PANTHER" id="PTHR20854">
    <property type="entry name" value="INOSITOL MONOPHOSPHATASE"/>
    <property type="match status" value="1"/>
</dbReference>
<evidence type="ECO:0000313" key="6">
    <source>
        <dbReference type="Proteomes" id="UP000823936"/>
    </source>
</evidence>
<organism evidence="5 6">
    <name type="scientific">Candidatus Ornithospirochaeta avicola</name>
    <dbReference type="NCBI Taxonomy" id="2840896"/>
    <lineage>
        <taxon>Bacteria</taxon>
        <taxon>Pseudomonadati</taxon>
        <taxon>Spirochaetota</taxon>
        <taxon>Spirochaetia</taxon>
        <taxon>Spirochaetales</taxon>
        <taxon>Spirochaetaceae</taxon>
        <taxon>Spirochaetaceae incertae sedis</taxon>
        <taxon>Candidatus Ornithospirochaeta</taxon>
    </lineage>
</organism>
<reference evidence="5" key="2">
    <citation type="submission" date="2021-04" db="EMBL/GenBank/DDBJ databases">
        <authorList>
            <person name="Gilroy R."/>
        </authorList>
    </citation>
    <scope>NUCLEOTIDE SEQUENCE</scope>
    <source>
        <strain evidence="5">Gambia11-129</strain>
    </source>
</reference>
<proteinExistence type="predicted"/>
<feature type="binding site" evidence="4">
    <location>
        <position position="85"/>
    </location>
    <ligand>
        <name>Mg(2+)</name>
        <dbReference type="ChEBI" id="CHEBI:18420"/>
        <label>1</label>
        <note>catalytic</note>
    </ligand>
</feature>
<dbReference type="Pfam" id="PF00459">
    <property type="entry name" value="Inositol_P"/>
    <property type="match status" value="1"/>
</dbReference>
<evidence type="ECO:0000256" key="1">
    <source>
        <dbReference type="ARBA" id="ARBA00022723"/>
    </source>
</evidence>
<evidence type="ECO:0000256" key="2">
    <source>
        <dbReference type="ARBA" id="ARBA00022801"/>
    </source>
</evidence>
<comment type="cofactor">
    <cofactor evidence="4">
        <name>Mg(2+)</name>
        <dbReference type="ChEBI" id="CHEBI:18420"/>
    </cofactor>
</comment>
<keyword evidence="1 4" id="KW-0479">Metal-binding</keyword>
<dbReference type="InterPro" id="IPR000760">
    <property type="entry name" value="Inositol_monophosphatase-like"/>
</dbReference>